<dbReference type="GO" id="GO:0008270">
    <property type="term" value="F:zinc ion binding"/>
    <property type="evidence" value="ECO:0007669"/>
    <property type="project" value="UniProtKB-KW"/>
</dbReference>
<reference evidence="7" key="1">
    <citation type="submission" date="2023-10" db="EMBL/GenBank/DDBJ databases">
        <title>Genome assembly of Pristionchus species.</title>
        <authorList>
            <person name="Yoshida K."/>
            <person name="Sommer R.J."/>
        </authorList>
    </citation>
    <scope>NUCLEOTIDE SEQUENCE</scope>
    <source>
        <strain evidence="7">RS0144</strain>
    </source>
</reference>
<evidence type="ECO:0000259" key="6">
    <source>
        <dbReference type="PROSITE" id="PS50157"/>
    </source>
</evidence>
<dbReference type="GO" id="GO:0000978">
    <property type="term" value="F:RNA polymerase II cis-regulatory region sequence-specific DNA binding"/>
    <property type="evidence" value="ECO:0007669"/>
    <property type="project" value="TreeGrafter"/>
</dbReference>
<evidence type="ECO:0000313" key="7">
    <source>
        <dbReference type="EMBL" id="GMS90307.1"/>
    </source>
</evidence>
<dbReference type="Gene3D" id="3.30.160.60">
    <property type="entry name" value="Classic Zinc Finger"/>
    <property type="match status" value="2"/>
</dbReference>
<sequence length="106" mass="12252">KYKDLVRHANNHEEHPHKCTIGECSKGFAKSVLLKQHLRDVHNLKPYHCSICGEMFYKLKELDHHQKKHDKMANRHESSPVISIEAMLRDSPSALVEEEIANQSSL</sequence>
<dbReference type="GO" id="GO:0045944">
    <property type="term" value="P:positive regulation of transcription by RNA polymerase II"/>
    <property type="evidence" value="ECO:0007669"/>
    <property type="project" value="UniProtKB-ARBA"/>
</dbReference>
<dbReference type="Proteomes" id="UP001432027">
    <property type="component" value="Unassembled WGS sequence"/>
</dbReference>
<dbReference type="GO" id="GO:0005634">
    <property type="term" value="C:nucleus"/>
    <property type="evidence" value="ECO:0007669"/>
    <property type="project" value="UniProtKB-ARBA"/>
</dbReference>
<dbReference type="PANTHER" id="PTHR19818">
    <property type="entry name" value="ZINC FINGER PROTEIN ZIC AND GLI"/>
    <property type="match status" value="1"/>
</dbReference>
<dbReference type="SUPFAM" id="SSF57667">
    <property type="entry name" value="beta-beta-alpha zinc fingers"/>
    <property type="match status" value="1"/>
</dbReference>
<feature type="non-terminal residue" evidence="7">
    <location>
        <position position="106"/>
    </location>
</feature>
<protein>
    <recommendedName>
        <fullName evidence="6">C2H2-type domain-containing protein</fullName>
    </recommendedName>
</protein>
<evidence type="ECO:0000256" key="5">
    <source>
        <dbReference type="PROSITE-ProRule" id="PRU00042"/>
    </source>
</evidence>
<dbReference type="SMART" id="SM00355">
    <property type="entry name" value="ZnF_C2H2"/>
    <property type="match status" value="2"/>
</dbReference>
<name>A0AAV5T5R2_9BILA</name>
<dbReference type="PANTHER" id="PTHR19818:SF139">
    <property type="entry name" value="PAIR-RULE PROTEIN ODD-PAIRED"/>
    <property type="match status" value="1"/>
</dbReference>
<accession>A0AAV5T5R2</accession>
<comment type="caution">
    <text evidence="7">The sequence shown here is derived from an EMBL/GenBank/DDBJ whole genome shotgun (WGS) entry which is preliminary data.</text>
</comment>
<evidence type="ECO:0000256" key="1">
    <source>
        <dbReference type="ARBA" id="ARBA00022723"/>
    </source>
</evidence>
<feature type="domain" description="C2H2-type" evidence="6">
    <location>
        <begin position="47"/>
        <end position="69"/>
    </location>
</feature>
<evidence type="ECO:0000256" key="4">
    <source>
        <dbReference type="ARBA" id="ARBA00022833"/>
    </source>
</evidence>
<dbReference type="Pfam" id="PF00096">
    <property type="entry name" value="zf-C2H2"/>
    <property type="match status" value="2"/>
</dbReference>
<dbReference type="GO" id="GO:0000981">
    <property type="term" value="F:DNA-binding transcription factor activity, RNA polymerase II-specific"/>
    <property type="evidence" value="ECO:0007669"/>
    <property type="project" value="TreeGrafter"/>
</dbReference>
<feature type="non-terminal residue" evidence="7">
    <location>
        <position position="1"/>
    </location>
</feature>
<keyword evidence="1" id="KW-0479">Metal-binding</keyword>
<dbReference type="AlphaFoldDB" id="A0AAV5T5R2"/>
<evidence type="ECO:0000313" key="8">
    <source>
        <dbReference type="Proteomes" id="UP001432027"/>
    </source>
</evidence>
<proteinExistence type="predicted"/>
<keyword evidence="3 5" id="KW-0863">Zinc-finger</keyword>
<dbReference type="InterPro" id="IPR036236">
    <property type="entry name" value="Znf_C2H2_sf"/>
</dbReference>
<evidence type="ECO:0000256" key="2">
    <source>
        <dbReference type="ARBA" id="ARBA00022737"/>
    </source>
</evidence>
<feature type="domain" description="C2H2-type" evidence="6">
    <location>
        <begin position="17"/>
        <end position="42"/>
    </location>
</feature>
<keyword evidence="8" id="KW-1185">Reference proteome</keyword>
<keyword evidence="4" id="KW-0862">Zinc</keyword>
<keyword evidence="2" id="KW-0677">Repeat</keyword>
<dbReference type="EMBL" id="BTSX01000003">
    <property type="protein sequence ID" value="GMS90307.1"/>
    <property type="molecule type" value="Genomic_DNA"/>
</dbReference>
<gene>
    <name evidence="7" type="ORF">PENTCL1PPCAC_12482</name>
</gene>
<dbReference type="PROSITE" id="PS50157">
    <property type="entry name" value="ZINC_FINGER_C2H2_2"/>
    <property type="match status" value="2"/>
</dbReference>
<organism evidence="7 8">
    <name type="scientific">Pristionchus entomophagus</name>
    <dbReference type="NCBI Taxonomy" id="358040"/>
    <lineage>
        <taxon>Eukaryota</taxon>
        <taxon>Metazoa</taxon>
        <taxon>Ecdysozoa</taxon>
        <taxon>Nematoda</taxon>
        <taxon>Chromadorea</taxon>
        <taxon>Rhabditida</taxon>
        <taxon>Rhabditina</taxon>
        <taxon>Diplogasteromorpha</taxon>
        <taxon>Diplogasteroidea</taxon>
        <taxon>Neodiplogasteridae</taxon>
        <taxon>Pristionchus</taxon>
    </lineage>
</organism>
<dbReference type="InterPro" id="IPR050329">
    <property type="entry name" value="GLI_C2H2-zinc-finger"/>
</dbReference>
<evidence type="ECO:0000256" key="3">
    <source>
        <dbReference type="ARBA" id="ARBA00022771"/>
    </source>
</evidence>
<dbReference type="PROSITE" id="PS00028">
    <property type="entry name" value="ZINC_FINGER_C2H2_1"/>
    <property type="match status" value="2"/>
</dbReference>
<dbReference type="InterPro" id="IPR013087">
    <property type="entry name" value="Znf_C2H2_type"/>
</dbReference>